<dbReference type="SUPFAM" id="SSF53850">
    <property type="entry name" value="Periplasmic binding protein-like II"/>
    <property type="match status" value="1"/>
</dbReference>
<proteinExistence type="predicted"/>
<evidence type="ECO:0000256" key="3">
    <source>
        <dbReference type="SAM" id="SignalP"/>
    </source>
</evidence>
<dbReference type="PANTHER" id="PTHR30222:SF17">
    <property type="entry name" value="SPERMIDINE_PUTRESCINE-BINDING PERIPLASMIC PROTEIN"/>
    <property type="match status" value="1"/>
</dbReference>
<keyword evidence="5" id="KW-1185">Reference proteome</keyword>
<keyword evidence="2" id="KW-0574">Periplasm</keyword>
<dbReference type="RefSeq" id="WP_111343603.1">
    <property type="nucleotide sequence ID" value="NZ_QHHQ01000001.1"/>
</dbReference>
<dbReference type="OrthoDB" id="9812255at2"/>
<dbReference type="PROSITE" id="PS51318">
    <property type="entry name" value="TAT"/>
    <property type="match status" value="1"/>
</dbReference>
<protein>
    <submittedName>
        <fullName evidence="4">Spermidine/putrescine ABC transporter substrate-binding protein</fullName>
    </submittedName>
</protein>
<dbReference type="PANTHER" id="PTHR30222">
    <property type="entry name" value="SPERMIDINE/PUTRESCINE-BINDING PERIPLASMIC PROTEIN"/>
    <property type="match status" value="1"/>
</dbReference>
<feature type="signal peptide" evidence="3">
    <location>
        <begin position="1"/>
        <end position="34"/>
    </location>
</feature>
<evidence type="ECO:0000256" key="2">
    <source>
        <dbReference type="ARBA" id="ARBA00022764"/>
    </source>
</evidence>
<keyword evidence="1 3" id="KW-0732">Signal</keyword>
<evidence type="ECO:0000313" key="5">
    <source>
        <dbReference type="Proteomes" id="UP000249590"/>
    </source>
</evidence>
<evidence type="ECO:0000256" key="1">
    <source>
        <dbReference type="ARBA" id="ARBA00022729"/>
    </source>
</evidence>
<accession>A0A8B2NY21</accession>
<dbReference type="Pfam" id="PF13416">
    <property type="entry name" value="SBP_bac_8"/>
    <property type="match status" value="1"/>
</dbReference>
<gene>
    <name evidence="4" type="ORF">DLJ53_07415</name>
</gene>
<sequence length="396" mass="43568">MNQMEFTRRFLMKSVGAAGLVGATSSLGLSRAFAADPLKIWTIGVAKVGEEPGTGGKDWGDMGAQAGIDIVYNAKSGSADQAIQKFVLGDGNDLYDAITDNGGGMEDALASQGAIAEIDTAMIPNWENIIDVYKAGGDAADTIRYEDVVYAIPYISNADSIAFDFDEIGEEVTTWEAIFSPEFKGRVSLQNDFGPTFTNTAIYLKQSGKLDITNPSDMTADEVAGVAEFLITKKQEGQFRTFWDGFQNGVDLLASGEVLMQSCWEPVQIFAKSKSGKDIRYGTMKEGHQTFNNVWMLTQGGVDRGMQEQFYKLMNLYLSPWFGARTLATFGYAPSMKGVLEYIDSAPEFSPELRETIANRMARKTERYAVAGNSWQNVFPTEIRAYQDWWSKVQSA</sequence>
<dbReference type="InterPro" id="IPR006059">
    <property type="entry name" value="SBP"/>
</dbReference>
<feature type="chain" id="PRO_5032788347" evidence="3">
    <location>
        <begin position="35"/>
        <end position="396"/>
    </location>
</feature>
<comment type="caution">
    <text evidence="4">The sequence shown here is derived from an EMBL/GenBank/DDBJ whole genome shotgun (WGS) entry which is preliminary data.</text>
</comment>
<dbReference type="Proteomes" id="UP000249590">
    <property type="component" value="Unassembled WGS sequence"/>
</dbReference>
<reference evidence="4 5" key="1">
    <citation type="submission" date="2018-05" db="EMBL/GenBank/DDBJ databases">
        <title>Acuticoccus sediminis sp. nov., isolated from deep-sea sediment of Indian Ocean.</title>
        <authorList>
            <person name="Liu X."/>
            <person name="Lai Q."/>
            <person name="Du Y."/>
            <person name="Sun F."/>
            <person name="Zhang X."/>
            <person name="Wang S."/>
            <person name="Shao Z."/>
        </authorList>
    </citation>
    <scope>NUCLEOTIDE SEQUENCE [LARGE SCALE GENOMIC DNA]</scope>
    <source>
        <strain evidence="4 5">PTG4-2</strain>
    </source>
</reference>
<name>A0A8B2NY21_9HYPH</name>
<dbReference type="EMBL" id="QHHQ01000001">
    <property type="protein sequence ID" value="RAI04263.1"/>
    <property type="molecule type" value="Genomic_DNA"/>
</dbReference>
<evidence type="ECO:0000313" key="4">
    <source>
        <dbReference type="EMBL" id="RAI04263.1"/>
    </source>
</evidence>
<organism evidence="4 5">
    <name type="scientific">Acuticoccus sediminis</name>
    <dbReference type="NCBI Taxonomy" id="2184697"/>
    <lineage>
        <taxon>Bacteria</taxon>
        <taxon>Pseudomonadati</taxon>
        <taxon>Pseudomonadota</taxon>
        <taxon>Alphaproteobacteria</taxon>
        <taxon>Hyphomicrobiales</taxon>
        <taxon>Amorphaceae</taxon>
        <taxon>Acuticoccus</taxon>
    </lineage>
</organism>
<dbReference type="InterPro" id="IPR006311">
    <property type="entry name" value="TAT_signal"/>
</dbReference>
<dbReference type="Gene3D" id="3.40.190.10">
    <property type="entry name" value="Periplasmic binding protein-like II"/>
    <property type="match status" value="2"/>
</dbReference>
<dbReference type="AlphaFoldDB" id="A0A8B2NY21"/>